<comment type="caution">
    <text evidence="1">The sequence shown here is derived from an EMBL/GenBank/DDBJ whole genome shotgun (WGS) entry which is preliminary data.</text>
</comment>
<gene>
    <name evidence="1" type="ORF">CVLEPA_LOCUS14515</name>
</gene>
<evidence type="ECO:0000313" key="1">
    <source>
        <dbReference type="EMBL" id="CAK8683441.1"/>
    </source>
</evidence>
<name>A0ABP0FUY8_CLALP</name>
<dbReference type="EMBL" id="CAWYQH010000097">
    <property type="protein sequence ID" value="CAK8683441.1"/>
    <property type="molecule type" value="Genomic_DNA"/>
</dbReference>
<organism evidence="1 2">
    <name type="scientific">Clavelina lepadiformis</name>
    <name type="common">Light-bulb sea squirt</name>
    <name type="synonym">Ascidia lepadiformis</name>
    <dbReference type="NCBI Taxonomy" id="159417"/>
    <lineage>
        <taxon>Eukaryota</taxon>
        <taxon>Metazoa</taxon>
        <taxon>Chordata</taxon>
        <taxon>Tunicata</taxon>
        <taxon>Ascidiacea</taxon>
        <taxon>Aplousobranchia</taxon>
        <taxon>Clavelinidae</taxon>
        <taxon>Clavelina</taxon>
    </lineage>
</organism>
<keyword evidence="2" id="KW-1185">Reference proteome</keyword>
<sequence>MKAIFLQPQTSLYPSDTWSRFRSHTIGYMYTRIYTGQFGWGDEVVDLKRQGFGGVRMQLRQDECDFLHQNKWCQKRK</sequence>
<proteinExistence type="predicted"/>
<evidence type="ECO:0000313" key="2">
    <source>
        <dbReference type="Proteomes" id="UP001642483"/>
    </source>
</evidence>
<reference evidence="1 2" key="1">
    <citation type="submission" date="2024-02" db="EMBL/GenBank/DDBJ databases">
        <authorList>
            <person name="Daric V."/>
            <person name="Darras S."/>
        </authorList>
    </citation>
    <scope>NUCLEOTIDE SEQUENCE [LARGE SCALE GENOMIC DNA]</scope>
</reference>
<protein>
    <submittedName>
        <fullName evidence="1">Uncharacterized protein</fullName>
    </submittedName>
</protein>
<dbReference type="Proteomes" id="UP001642483">
    <property type="component" value="Unassembled WGS sequence"/>
</dbReference>
<accession>A0ABP0FUY8</accession>